<dbReference type="InterPro" id="IPR009081">
    <property type="entry name" value="PP-bd_ACP"/>
</dbReference>
<keyword evidence="13" id="KW-1185">Reference proteome</keyword>
<dbReference type="SMART" id="SM00823">
    <property type="entry name" value="PKS_PP"/>
    <property type="match status" value="1"/>
</dbReference>
<feature type="domain" description="Carrier" evidence="9">
    <location>
        <begin position="1655"/>
        <end position="1732"/>
    </location>
</feature>
<comment type="caution">
    <text evidence="12">The sequence shown here is derived from an EMBL/GenBank/DDBJ whole genome shotgun (WGS) entry which is preliminary data.</text>
</comment>
<dbReference type="GO" id="GO:0031177">
    <property type="term" value="F:phosphopantetheine binding"/>
    <property type="evidence" value="ECO:0007669"/>
    <property type="project" value="InterPro"/>
</dbReference>
<dbReference type="Gene3D" id="3.40.50.150">
    <property type="entry name" value="Vaccinia Virus protein VP39"/>
    <property type="match status" value="1"/>
</dbReference>
<evidence type="ECO:0000256" key="5">
    <source>
        <dbReference type="ARBA" id="ARBA00022679"/>
    </source>
</evidence>
<feature type="domain" description="Ketosynthase family 3 (KS3)" evidence="10">
    <location>
        <begin position="407"/>
        <end position="824"/>
    </location>
</feature>
<dbReference type="Pfam" id="PF07859">
    <property type="entry name" value="Abhydrolase_3"/>
    <property type="match status" value="1"/>
</dbReference>
<dbReference type="Pfam" id="PF02801">
    <property type="entry name" value="Ketoacyl-synt_C"/>
    <property type="match status" value="1"/>
</dbReference>
<dbReference type="EMBL" id="JAPUFD010000021">
    <property type="protein sequence ID" value="MDI1492822.1"/>
    <property type="molecule type" value="Genomic_DNA"/>
</dbReference>
<feature type="domain" description="PKS/mFAS DH" evidence="11">
    <location>
        <begin position="1307"/>
        <end position="1617"/>
    </location>
</feature>
<keyword evidence="3" id="KW-0597">Phosphoprotein</keyword>
<evidence type="ECO:0000259" key="10">
    <source>
        <dbReference type="PROSITE" id="PS52004"/>
    </source>
</evidence>
<dbReference type="InterPro" id="IPR020841">
    <property type="entry name" value="PKS_Beta-ketoAc_synthase_dom"/>
</dbReference>
<dbReference type="InterPro" id="IPR049551">
    <property type="entry name" value="PKS_DH_C"/>
</dbReference>
<dbReference type="PROSITE" id="PS52019">
    <property type="entry name" value="PKS_MFAS_DH"/>
    <property type="match status" value="1"/>
</dbReference>
<evidence type="ECO:0000313" key="12">
    <source>
        <dbReference type="EMBL" id="MDI1492822.1"/>
    </source>
</evidence>
<dbReference type="Gene3D" id="1.10.1200.10">
    <property type="entry name" value="ACP-like"/>
    <property type="match status" value="1"/>
</dbReference>
<dbReference type="Pfam" id="PF18558">
    <property type="entry name" value="HTH_51"/>
    <property type="match status" value="1"/>
</dbReference>
<feature type="active site" description="Proton acceptor; for dehydratase activity" evidence="7">
    <location>
        <position position="1341"/>
    </location>
</feature>
<dbReference type="SUPFAM" id="SSF53901">
    <property type="entry name" value="Thiolase-like"/>
    <property type="match status" value="1"/>
</dbReference>
<evidence type="ECO:0000256" key="4">
    <source>
        <dbReference type="ARBA" id="ARBA00022603"/>
    </source>
</evidence>
<dbReference type="PROSITE" id="PS52004">
    <property type="entry name" value="KS3_2"/>
    <property type="match status" value="1"/>
</dbReference>
<dbReference type="InterPro" id="IPR016035">
    <property type="entry name" value="Acyl_Trfase/lysoPLipase"/>
</dbReference>
<keyword evidence="2" id="KW-0596">Phosphopantetheine</keyword>
<dbReference type="InterPro" id="IPR020806">
    <property type="entry name" value="PKS_PP-bd"/>
</dbReference>
<dbReference type="PROSITE" id="PS00606">
    <property type="entry name" value="KS3_1"/>
    <property type="match status" value="1"/>
</dbReference>
<dbReference type="GO" id="GO:0004315">
    <property type="term" value="F:3-oxoacyl-[acyl-carrier-protein] synthase activity"/>
    <property type="evidence" value="ECO:0007669"/>
    <property type="project" value="InterPro"/>
</dbReference>
<protein>
    <submittedName>
        <fullName evidence="12">Type I Iterative PKS</fullName>
    </submittedName>
</protein>
<evidence type="ECO:0000256" key="3">
    <source>
        <dbReference type="ARBA" id="ARBA00022553"/>
    </source>
</evidence>
<dbReference type="SUPFAM" id="SSF53474">
    <property type="entry name" value="alpha/beta-Hydrolases"/>
    <property type="match status" value="1"/>
</dbReference>
<dbReference type="InterPro" id="IPR041068">
    <property type="entry name" value="HTH_51"/>
</dbReference>
<evidence type="ECO:0000256" key="6">
    <source>
        <dbReference type="ARBA" id="ARBA00023268"/>
    </source>
</evidence>
<dbReference type="Proteomes" id="UP001161017">
    <property type="component" value="Unassembled WGS sequence"/>
</dbReference>
<dbReference type="Gene3D" id="3.40.366.10">
    <property type="entry name" value="Malonyl-Coenzyme A Acyl Carrier Protein, domain 2"/>
    <property type="match status" value="3"/>
</dbReference>
<dbReference type="PANTHER" id="PTHR43775">
    <property type="entry name" value="FATTY ACID SYNTHASE"/>
    <property type="match status" value="1"/>
</dbReference>
<keyword evidence="6" id="KW-0511">Multifunctional enzyme</keyword>
<dbReference type="CDD" id="cd02440">
    <property type="entry name" value="AdoMet_MTases"/>
    <property type="match status" value="1"/>
</dbReference>
<dbReference type="InterPro" id="IPR014030">
    <property type="entry name" value="Ketoacyl_synth_N"/>
</dbReference>
<comment type="pathway">
    <text evidence="1">Secondary metabolite biosynthesis.</text>
</comment>
<keyword evidence="5" id="KW-0808">Transferase</keyword>
<dbReference type="InterPro" id="IPR036736">
    <property type="entry name" value="ACP-like_sf"/>
</dbReference>
<dbReference type="Gene3D" id="3.10.129.110">
    <property type="entry name" value="Polyketide synthase dehydratase"/>
    <property type="match status" value="1"/>
</dbReference>
<feature type="compositionally biased region" description="Basic and acidic residues" evidence="8">
    <location>
        <begin position="1768"/>
        <end position="1780"/>
    </location>
</feature>
<keyword evidence="4" id="KW-0489">Methyltransferase</keyword>
<dbReference type="InterPro" id="IPR014031">
    <property type="entry name" value="Ketoacyl_synth_C"/>
</dbReference>
<dbReference type="InterPro" id="IPR016039">
    <property type="entry name" value="Thiolase-like"/>
</dbReference>
<feature type="region of interest" description="C-terminal hotdog fold" evidence="7">
    <location>
        <begin position="1464"/>
        <end position="1617"/>
    </location>
</feature>
<dbReference type="GO" id="GO:0006633">
    <property type="term" value="P:fatty acid biosynthetic process"/>
    <property type="evidence" value="ECO:0007669"/>
    <property type="project" value="InterPro"/>
</dbReference>
<evidence type="ECO:0000256" key="8">
    <source>
        <dbReference type="SAM" id="MobiDB-lite"/>
    </source>
</evidence>
<dbReference type="GO" id="GO:0044550">
    <property type="term" value="P:secondary metabolite biosynthetic process"/>
    <property type="evidence" value="ECO:0007669"/>
    <property type="project" value="UniProtKB-ARBA"/>
</dbReference>
<dbReference type="SUPFAM" id="SSF47336">
    <property type="entry name" value="ACP-like"/>
    <property type="match status" value="1"/>
</dbReference>
<organism evidence="12 13">
    <name type="scientific">Ramalina farinacea</name>
    <dbReference type="NCBI Taxonomy" id="258253"/>
    <lineage>
        <taxon>Eukaryota</taxon>
        <taxon>Fungi</taxon>
        <taxon>Dikarya</taxon>
        <taxon>Ascomycota</taxon>
        <taxon>Pezizomycotina</taxon>
        <taxon>Lecanoromycetes</taxon>
        <taxon>OSLEUM clade</taxon>
        <taxon>Lecanoromycetidae</taxon>
        <taxon>Lecanorales</taxon>
        <taxon>Lecanorineae</taxon>
        <taxon>Ramalinaceae</taxon>
        <taxon>Ramalina</taxon>
    </lineage>
</organism>
<dbReference type="GO" id="GO:0004312">
    <property type="term" value="F:fatty acid synthase activity"/>
    <property type="evidence" value="ECO:0007669"/>
    <property type="project" value="TreeGrafter"/>
</dbReference>
<dbReference type="InterPro" id="IPR001227">
    <property type="entry name" value="Ac_transferase_dom_sf"/>
</dbReference>
<feature type="region of interest" description="Disordered" evidence="8">
    <location>
        <begin position="1735"/>
        <end position="1780"/>
    </location>
</feature>
<dbReference type="Pfam" id="PF14765">
    <property type="entry name" value="PS-DH"/>
    <property type="match status" value="1"/>
</dbReference>
<feature type="active site" description="Proton donor; for dehydratase activity" evidence="7">
    <location>
        <position position="1528"/>
    </location>
</feature>
<dbReference type="GO" id="GO:0032259">
    <property type="term" value="P:methylation"/>
    <property type="evidence" value="ECO:0007669"/>
    <property type="project" value="UniProtKB-KW"/>
</dbReference>
<dbReference type="InterPro" id="IPR049900">
    <property type="entry name" value="PKS_mFAS_DH"/>
</dbReference>
<evidence type="ECO:0000256" key="2">
    <source>
        <dbReference type="ARBA" id="ARBA00022450"/>
    </source>
</evidence>
<dbReference type="SUPFAM" id="SSF53335">
    <property type="entry name" value="S-adenosyl-L-methionine-dependent methyltransferases"/>
    <property type="match status" value="1"/>
</dbReference>
<dbReference type="Pfam" id="PF00550">
    <property type="entry name" value="PP-binding"/>
    <property type="match status" value="1"/>
</dbReference>
<dbReference type="InterPro" id="IPR014043">
    <property type="entry name" value="Acyl_transferase_dom"/>
</dbReference>
<evidence type="ECO:0000259" key="11">
    <source>
        <dbReference type="PROSITE" id="PS52019"/>
    </source>
</evidence>
<reference evidence="12" key="1">
    <citation type="journal article" date="2023" name="Genome Biol. Evol.">
        <title>First Whole Genome Sequence and Flow Cytometry Genome Size Data for the Lichen-Forming Fungus Ramalina farinacea (Ascomycota).</title>
        <authorList>
            <person name="Llewellyn T."/>
            <person name="Mian S."/>
            <person name="Hill R."/>
            <person name="Leitch I.J."/>
            <person name="Gaya E."/>
        </authorList>
    </citation>
    <scope>NUCLEOTIDE SEQUENCE</scope>
    <source>
        <strain evidence="12">LIQ254RAFAR</strain>
    </source>
</reference>
<dbReference type="PANTHER" id="PTHR43775:SF21">
    <property type="entry name" value="NON-REDUCING POLYKETIDE SYNTHASE AUSA-RELATED"/>
    <property type="match status" value="1"/>
</dbReference>
<dbReference type="InterPro" id="IPR029058">
    <property type="entry name" value="AB_hydrolase_fold"/>
</dbReference>
<evidence type="ECO:0000256" key="7">
    <source>
        <dbReference type="PROSITE-ProRule" id="PRU01363"/>
    </source>
</evidence>
<dbReference type="Gene3D" id="3.40.47.10">
    <property type="match status" value="1"/>
</dbReference>
<dbReference type="SMART" id="SM00827">
    <property type="entry name" value="PKS_AT"/>
    <property type="match status" value="1"/>
</dbReference>
<dbReference type="Pfam" id="PF16197">
    <property type="entry name" value="KAsynt_C_assoc"/>
    <property type="match status" value="1"/>
</dbReference>
<dbReference type="InterPro" id="IPR013094">
    <property type="entry name" value="AB_hydrolase_3"/>
</dbReference>
<dbReference type="InterPro" id="IPR032821">
    <property type="entry name" value="PKS_assoc"/>
</dbReference>
<dbReference type="GO" id="GO:0016787">
    <property type="term" value="F:hydrolase activity"/>
    <property type="evidence" value="ECO:0007669"/>
    <property type="project" value="InterPro"/>
</dbReference>
<dbReference type="PROSITE" id="PS50075">
    <property type="entry name" value="CARRIER"/>
    <property type="match status" value="1"/>
</dbReference>
<dbReference type="InterPro" id="IPR013217">
    <property type="entry name" value="Methyltransf_12"/>
</dbReference>
<dbReference type="InterPro" id="IPR029063">
    <property type="entry name" value="SAM-dependent_MTases_sf"/>
</dbReference>
<name>A0AA43QUR7_9LECA</name>
<evidence type="ECO:0000313" key="13">
    <source>
        <dbReference type="Proteomes" id="UP001161017"/>
    </source>
</evidence>
<evidence type="ECO:0000256" key="1">
    <source>
        <dbReference type="ARBA" id="ARBA00005179"/>
    </source>
</evidence>
<feature type="region of interest" description="N-terminal hotdog fold" evidence="7">
    <location>
        <begin position="1307"/>
        <end position="1440"/>
    </location>
</feature>
<dbReference type="InterPro" id="IPR016036">
    <property type="entry name" value="Malonyl_transacylase_ACP-bd"/>
</dbReference>
<dbReference type="InterPro" id="IPR032088">
    <property type="entry name" value="SAT"/>
</dbReference>
<dbReference type="PROSITE" id="PS00012">
    <property type="entry name" value="PHOSPHOPANTETHEINE"/>
    <property type="match status" value="1"/>
</dbReference>
<dbReference type="Gene3D" id="3.40.50.1820">
    <property type="entry name" value="alpha/beta hydrolase"/>
    <property type="match status" value="1"/>
</dbReference>
<proteinExistence type="predicted"/>
<dbReference type="InterPro" id="IPR006162">
    <property type="entry name" value="Ppantetheine_attach_site"/>
</dbReference>
<dbReference type="Pfam" id="PF08242">
    <property type="entry name" value="Methyltransf_12"/>
    <property type="match status" value="1"/>
</dbReference>
<dbReference type="CDD" id="cd00833">
    <property type="entry name" value="PKS"/>
    <property type="match status" value="1"/>
</dbReference>
<sequence>MSPIVTNDLPSLLVFGPQTEFPGEKALQESRQELITSPRLSALKEAVDDLPQFWQSLVDFDPSLRQVPGAKYLGHLRQWVTDGGPFPYRQSILPNHYALAVSVLLHITQYTCYLDRLGIDSHRRILNTVGAEGGIQGFCVGFLSAIAVASSGSEADIGASAAIALRLAVCVGACVDQDGAYAPVATDYTAVAIRWREGNANDKDEVAKIIQSIPNAYVSSVNDDASVTITVRAADLEALTTKAREKNLRTSAVHVHGRFHTPNHLRAVDKLTNLVLISDGLRFPDAKKLQAPIRNTADGELITTGSLTRLALENTLVNVADWYKTLRLSIQQFHISNQTIAYAGLGNCIPTSLIQNSSLRILALRNLEVSKPDLGEGLTNGVSGHGNGAENDLYRANGFSGLSQYPSHSIAVVGMAGRFPGADSVDELWDLIMEGKIMVEPAPVARLGLPQTGEHADTKWWGNFLRDPEAFDHKFFKKASREALAWDPQQRILLQVVYEALESAGYFGASKMSEEPLDYGCYIGAVMNNYYDNVSCHPATAYATVGTSRCYISGAMSHYFGWTGPSLTIDTACSSSLVAINTACRAIWSGECSRAIAGGTNVITSPFDYQNLAAAGFLSPSGQCKPFDADADGYCRGEAVAVVVLKPLSEAIQDNDNILGVVVGSAANQNRNFSHITAPHSGSQVELYEKVMKLSGVKSDSVTYVEAHGTGTGVGDPIEVRSIRDAFGGPQRDSLLHFGSIKGNIGHTEATAGVAGLIKVLLMMRHKKITAQASHKSVNPKLPAFAQERLSIPQSILNWQAPFLLACVNSYGAAGSNSAVMLRQRPSQQFPLAPEQHSKYPLFISAGSLNSLSQYSKKLLSWLKDAKRQGRLNSLATLVFNLADRANHSLPHVLTTGVSDERDLETKLESAAAGCELISPSQEQKPVVFVFGGQESDYIGLSEAVYRSSKVFRKHLDSVDDLLVCAGLESFFPSIFESKPLRNLVTLHSALFAVQYVSAKTWIDCGLKISAVVGHSFGQLTALCISGVLSLPDALKLVTGRASLMQKYWGPESGSMLFLQADRTTVDEMLRSLKSDRAGLYAEIACHNGPKSHVVVGSAKAIEFLQQHVEDTPHLRNSVRTKKLNVTHGFHSQFTEPMLPHLSSLAMELEWRRPNIHLETTDEPGSNTEPDFRMVSEHTRRPVFFQRAIERLSTRFSQCTWIEAGRGSSVIQLVKLSVEDLRGHAFHSLQLTSAQAQDSLSDITVDLWKSGHATQYWPFHRSQKPDYEYISLPPIQFEKTRHWLGFTGRALEKVADAEAVKDTAEIHELLTFLQYRDESNDEAVFRIDPEAERFKKLLGGHVMAGQALAPASLYFEVVARAALLLEDDTSATTYVPTVNDLSMRSPIGHSTNKKISLILKRLDTTPPSWSFSITTQDTEVHVAQPFEHSTGRICLKRRDDTLSAREFERFETLTGHRRYQEVMNHPDAEKMQGNHIYRAFNTVVFYGEPFRGIKEVACVGLEAAGKVRVTPALQDPADQRLCDTPMTDSFMQFAGFLVNYFNNPSMEDVLVCMKIEHIEIGGGFDPDAGEWLVYSTMSEGGETDAASDAYVFDARTKKMVMAAFGFRFSKMSQSLLARMLKSVNKSTNAQALGKDEKPTDTAAQFLEHVTTPPARGPSGKRKEVFQILSNVTDVPLEDLRDESTLEDLGIDSLMATEVVNDIRSILNLTIDLSSFLFFPSIKALVAHVDEHLGVSGGEDGESTNLNTPDSGVADLDTPNNISRTATPKAKEPEESNKYENRPTITSARGAFEETRLNYDGLAKITGAFDYWEKAYPHQARLVLAYVVEAFADLGCDVRKLRAGDAVPQVNTLQKHHQLVRQLYRVLEDGRLVVSSKKPGFTRTDVPADSASAESIYLNMIDLYPQHASVNKLVRTAGSEMASCLRGDKEGLQVVFGNRETKKTLEEMYEFGPLFRTPTLLLGDFLTAAFAKATGGGKFRILEIGAGTAGTTRYIVNHLRSSGIDFEYVITDLSASLVNAAAKQFKGTEGLSFDVLDIEQPPKPEHLDAFHCIIATNCIHATRNLDISLKHTRQMLRDDGALTLIEITRNMFWLDIVVGLLEGWWLFEDGREHALVDEKHWERRMKAAGFGEVSWSDGATPESKTVRVIAAFPAGGTVTAKKTVKAAMETVVYKKIGELELHADVYYPAEGELLPDRKMPVALMIHGGSHMLFSRKDVRPAQTRLLLEKGFLPISLDYRLCPEVSLGEGAMVDVCDALDWACNRLSSLQLRRPGLQVDGERVVVVGWSSGGQLAMSLAWTAIQRGLRPPAAILAFYAPTDYEDEWWQHPIQPNGAAYKGQQYDVLEGVHEEPISNYAMVGAWEEPISDPRSQNDPRCRIVLHINWKAQTLPVIMNGLPSRRKAAAEYPDVEDWSTLPQPTLDTIRALSPRAQIRQGTYQVPTFFIHGMADDLIPWQQSQGTCQAMIEAGVATELVLLEGAPHICDLSSDPMSDGWKAALRGYDFIASYVM</sequence>
<dbReference type="InterPro" id="IPR050091">
    <property type="entry name" value="PKS_NRPS_Biosynth_Enz"/>
</dbReference>
<dbReference type="InterPro" id="IPR018201">
    <property type="entry name" value="Ketoacyl_synth_AS"/>
</dbReference>
<dbReference type="Pfam" id="PF16073">
    <property type="entry name" value="SAT"/>
    <property type="match status" value="1"/>
</dbReference>
<gene>
    <name evidence="12" type="ORF">OHK93_004605</name>
</gene>
<evidence type="ECO:0000259" key="9">
    <source>
        <dbReference type="PROSITE" id="PS50075"/>
    </source>
</evidence>
<dbReference type="SMART" id="SM00825">
    <property type="entry name" value="PKS_KS"/>
    <property type="match status" value="1"/>
</dbReference>
<dbReference type="SUPFAM" id="SSF52151">
    <property type="entry name" value="FabD/lysophospholipase-like"/>
    <property type="match status" value="1"/>
</dbReference>
<dbReference type="GO" id="GO:0008168">
    <property type="term" value="F:methyltransferase activity"/>
    <property type="evidence" value="ECO:0007669"/>
    <property type="project" value="UniProtKB-KW"/>
</dbReference>
<dbReference type="Gene3D" id="3.30.70.3290">
    <property type="match status" value="1"/>
</dbReference>
<dbReference type="Pfam" id="PF00109">
    <property type="entry name" value="ketoacyl-synt"/>
    <property type="match status" value="1"/>
</dbReference>
<dbReference type="SUPFAM" id="SSF55048">
    <property type="entry name" value="Probable ACP-binding domain of malonyl-CoA ACP transacylase"/>
    <property type="match status" value="1"/>
</dbReference>
<dbReference type="Pfam" id="PF00698">
    <property type="entry name" value="Acyl_transf_1"/>
    <property type="match status" value="1"/>
</dbReference>
<accession>A0AA43QUR7</accession>
<dbReference type="InterPro" id="IPR042104">
    <property type="entry name" value="PKS_dehydratase_sf"/>
</dbReference>